<organism evidence="1 2">
    <name type="scientific">Niveomyces insectorum RCEF 264</name>
    <dbReference type="NCBI Taxonomy" id="1081102"/>
    <lineage>
        <taxon>Eukaryota</taxon>
        <taxon>Fungi</taxon>
        <taxon>Dikarya</taxon>
        <taxon>Ascomycota</taxon>
        <taxon>Pezizomycotina</taxon>
        <taxon>Sordariomycetes</taxon>
        <taxon>Hypocreomycetidae</taxon>
        <taxon>Hypocreales</taxon>
        <taxon>Cordycipitaceae</taxon>
        <taxon>Niveomyces</taxon>
    </lineage>
</organism>
<dbReference type="AlphaFoldDB" id="A0A167MHP4"/>
<dbReference type="STRING" id="1081102.A0A167MHP4"/>
<evidence type="ECO:0000313" key="2">
    <source>
        <dbReference type="Proteomes" id="UP000076874"/>
    </source>
</evidence>
<dbReference type="Proteomes" id="UP000076874">
    <property type="component" value="Unassembled WGS sequence"/>
</dbReference>
<comment type="caution">
    <text evidence="1">The sequence shown here is derived from an EMBL/GenBank/DDBJ whole genome shotgun (WGS) entry which is preliminary data.</text>
</comment>
<protein>
    <submittedName>
        <fullName evidence="1">Uncharacterized protein</fullName>
    </submittedName>
</protein>
<reference evidence="1 2" key="1">
    <citation type="journal article" date="2016" name="Genome Biol. Evol.">
        <title>Divergent and convergent evolution of fungal pathogenicity.</title>
        <authorList>
            <person name="Shang Y."/>
            <person name="Xiao G."/>
            <person name="Zheng P."/>
            <person name="Cen K."/>
            <person name="Zhan S."/>
            <person name="Wang C."/>
        </authorList>
    </citation>
    <scope>NUCLEOTIDE SEQUENCE [LARGE SCALE GENOMIC DNA]</scope>
    <source>
        <strain evidence="1 2">RCEF 264</strain>
    </source>
</reference>
<dbReference type="OrthoDB" id="429143at2759"/>
<accession>A0A167MHP4</accession>
<dbReference type="EMBL" id="AZHD01000024">
    <property type="protein sequence ID" value="OAA54369.1"/>
    <property type="molecule type" value="Genomic_DNA"/>
</dbReference>
<gene>
    <name evidence="1" type="ORF">SPI_08988</name>
</gene>
<proteinExistence type="predicted"/>
<keyword evidence="2" id="KW-1185">Reference proteome</keyword>
<name>A0A167MHP4_9HYPO</name>
<evidence type="ECO:0000313" key="1">
    <source>
        <dbReference type="EMBL" id="OAA54369.1"/>
    </source>
</evidence>
<sequence length="159" mass="17748">MAYIGKNQGSQCVFVVRGDFGNGLTHGVIAGRVIADEICGVANPWTKLYSPKRIAPVMKAAGSIVAHDIEINTQYKRFLVTDIKISKNWRLARMACSTQRRARPWPCIGTKKARSHRRVYYVRILEASFAGTPSRNRSTAVYTAAAFPIMACALWVRRC</sequence>